<dbReference type="InterPro" id="IPR005822">
    <property type="entry name" value="Ribosomal_uL13"/>
</dbReference>
<dbReference type="PANTHER" id="PTHR11545">
    <property type="entry name" value="RIBOSOMAL PROTEIN L13"/>
    <property type="match status" value="1"/>
</dbReference>
<dbReference type="InterPro" id="IPR036899">
    <property type="entry name" value="Ribosomal_uL13_sf"/>
</dbReference>
<dbReference type="EMBL" id="LR789835">
    <property type="protein sequence ID" value="CAB3265697.1"/>
    <property type="molecule type" value="mRNA"/>
</dbReference>
<dbReference type="NCBIfam" id="TIGR01077">
    <property type="entry name" value="L13_A_E"/>
    <property type="match status" value="1"/>
</dbReference>
<sequence>MADGFQKVRVIDANDHLLGRLAAVIAKSLLNGQRIVVVRCEGILISGNFYRNKLKYLDFLRKRIRTNPKRGPFHFRAPSKILWRTVRGMLPHKLYRGAQALDRLKVYEGIPPPYDKKKRFVLPSCLKVVKLKPKRKFAELSRLSHEVGWKYKEVIEALEAKRKVKSKMYWDKKQSQLKLRKQAIANVSDKIADIDKQIHDMGCYTV</sequence>
<name>A0A6F9DQH4_9ASCI</name>
<dbReference type="Gene3D" id="6.10.250.3250">
    <property type="match status" value="1"/>
</dbReference>
<dbReference type="FunFam" id="6.10.250.3250:FF:000001">
    <property type="entry name" value="60S ribosomal protein L13a"/>
    <property type="match status" value="1"/>
</dbReference>
<dbReference type="AlphaFoldDB" id="A0A6F9DQH4"/>
<protein>
    <recommendedName>
        <fullName evidence="4">Large ribosomal subunit protein uL13</fullName>
    </recommendedName>
    <alternativeName>
        <fullName evidence="5">60S ribosomal protein L13a</fullName>
    </alternativeName>
</protein>
<dbReference type="InterPro" id="IPR005755">
    <property type="entry name" value="Ribosomal_uL13_euk/arc"/>
</dbReference>
<evidence type="ECO:0000256" key="2">
    <source>
        <dbReference type="ARBA" id="ARBA00022980"/>
    </source>
</evidence>
<evidence type="ECO:0000256" key="4">
    <source>
        <dbReference type="ARBA" id="ARBA00035201"/>
    </source>
</evidence>
<evidence type="ECO:0000256" key="3">
    <source>
        <dbReference type="ARBA" id="ARBA00023274"/>
    </source>
</evidence>
<keyword evidence="2 6" id="KW-0689">Ribosomal protein</keyword>
<dbReference type="GO" id="GO:0022625">
    <property type="term" value="C:cytosolic large ribosomal subunit"/>
    <property type="evidence" value="ECO:0007669"/>
    <property type="project" value="TreeGrafter"/>
</dbReference>
<dbReference type="FunFam" id="3.90.1180.10:FF:000002">
    <property type="entry name" value="60S ribosomal protein L16"/>
    <property type="match status" value="1"/>
</dbReference>
<organism evidence="7">
    <name type="scientific">Phallusia mammillata</name>
    <dbReference type="NCBI Taxonomy" id="59560"/>
    <lineage>
        <taxon>Eukaryota</taxon>
        <taxon>Metazoa</taxon>
        <taxon>Chordata</taxon>
        <taxon>Tunicata</taxon>
        <taxon>Ascidiacea</taxon>
        <taxon>Phlebobranchia</taxon>
        <taxon>Ascidiidae</taxon>
        <taxon>Phallusia</taxon>
    </lineage>
</organism>
<dbReference type="GO" id="GO:0006412">
    <property type="term" value="P:translation"/>
    <property type="evidence" value="ECO:0007669"/>
    <property type="project" value="InterPro"/>
</dbReference>
<keyword evidence="3 6" id="KW-0687">Ribonucleoprotein</keyword>
<dbReference type="CDD" id="cd00392">
    <property type="entry name" value="Ribosomal_L13"/>
    <property type="match status" value="1"/>
</dbReference>
<evidence type="ECO:0000256" key="6">
    <source>
        <dbReference type="RuleBase" id="RU003877"/>
    </source>
</evidence>
<dbReference type="Pfam" id="PF00572">
    <property type="entry name" value="Ribosomal_L13"/>
    <property type="match status" value="1"/>
</dbReference>
<evidence type="ECO:0000256" key="5">
    <source>
        <dbReference type="ARBA" id="ARBA00035367"/>
    </source>
</evidence>
<dbReference type="HAMAP" id="MF_01366">
    <property type="entry name" value="Ribosomal_uL13"/>
    <property type="match status" value="1"/>
</dbReference>
<dbReference type="PROSITE" id="PS00783">
    <property type="entry name" value="RIBOSOMAL_L13"/>
    <property type="match status" value="1"/>
</dbReference>
<reference evidence="7" key="1">
    <citation type="submission" date="2020-04" db="EMBL/GenBank/DDBJ databases">
        <authorList>
            <person name="Neveu A P."/>
        </authorList>
    </citation>
    <scope>NUCLEOTIDE SEQUENCE</scope>
    <source>
        <tissue evidence="7">Whole embryo</tissue>
    </source>
</reference>
<dbReference type="GO" id="GO:0003735">
    <property type="term" value="F:structural constituent of ribosome"/>
    <property type="evidence" value="ECO:0007669"/>
    <property type="project" value="InterPro"/>
</dbReference>
<gene>
    <name evidence="7" type="primary">Rpl13a-002</name>
</gene>
<proteinExistence type="evidence at transcript level"/>
<evidence type="ECO:0000256" key="1">
    <source>
        <dbReference type="ARBA" id="ARBA00006227"/>
    </source>
</evidence>
<dbReference type="PANTHER" id="PTHR11545:SF3">
    <property type="entry name" value="LARGE RIBOSOMAL SUBUNIT PROTEIN UL13"/>
    <property type="match status" value="1"/>
</dbReference>
<dbReference type="GO" id="GO:0003729">
    <property type="term" value="F:mRNA binding"/>
    <property type="evidence" value="ECO:0007669"/>
    <property type="project" value="TreeGrafter"/>
</dbReference>
<accession>A0A6F9DQH4</accession>
<dbReference type="SUPFAM" id="SSF52161">
    <property type="entry name" value="Ribosomal protein L13"/>
    <property type="match status" value="1"/>
</dbReference>
<comment type="similarity">
    <text evidence="1 6">Belongs to the universal ribosomal protein uL13 family.</text>
</comment>
<dbReference type="GO" id="GO:0017148">
    <property type="term" value="P:negative regulation of translation"/>
    <property type="evidence" value="ECO:0007669"/>
    <property type="project" value="TreeGrafter"/>
</dbReference>
<dbReference type="Gene3D" id="3.90.1180.10">
    <property type="entry name" value="Ribosomal protein L13"/>
    <property type="match status" value="1"/>
</dbReference>
<evidence type="ECO:0000313" key="7">
    <source>
        <dbReference type="EMBL" id="CAB3265697.1"/>
    </source>
</evidence>
<dbReference type="InterPro" id="IPR023563">
    <property type="entry name" value="Ribosomal_uL13_CS"/>
</dbReference>